<evidence type="ECO:0000256" key="6">
    <source>
        <dbReference type="PROSITE-ProRule" id="PRU10141"/>
    </source>
</evidence>
<reference evidence="11 12" key="1">
    <citation type="journal article" date="2024" name="Nat. Commun.">
        <title>Phylogenomics reveals the evolutionary origins of lichenization in chlorophyte algae.</title>
        <authorList>
            <person name="Puginier C."/>
            <person name="Libourel C."/>
            <person name="Otte J."/>
            <person name="Skaloud P."/>
            <person name="Haon M."/>
            <person name="Grisel S."/>
            <person name="Petersen M."/>
            <person name="Berrin J.G."/>
            <person name="Delaux P.M."/>
            <person name="Dal Grande F."/>
            <person name="Keller J."/>
        </authorList>
    </citation>
    <scope>NUCLEOTIDE SEQUENCE [LARGE SCALE GENOMIC DNA]</scope>
    <source>
        <strain evidence="11 12">SAG 2036</strain>
    </source>
</reference>
<evidence type="ECO:0000256" key="5">
    <source>
        <dbReference type="ARBA" id="ARBA00022840"/>
    </source>
</evidence>
<dbReference type="GO" id="GO:0004674">
    <property type="term" value="F:protein serine/threonine kinase activity"/>
    <property type="evidence" value="ECO:0007669"/>
    <property type="project" value="UniProtKB-KW"/>
</dbReference>
<evidence type="ECO:0000256" key="1">
    <source>
        <dbReference type="ARBA" id="ARBA00022527"/>
    </source>
</evidence>
<accession>A0AAW1NS89</accession>
<feature type="binding site" evidence="6">
    <location>
        <position position="272"/>
    </location>
    <ligand>
        <name>ATP</name>
        <dbReference type="ChEBI" id="CHEBI:30616"/>
    </ligand>
</feature>
<keyword evidence="9" id="KW-0472">Membrane</keyword>
<gene>
    <name evidence="11" type="ORF">WJX73_002769</name>
</gene>
<evidence type="ECO:0000256" key="8">
    <source>
        <dbReference type="SAM" id="MobiDB-lite"/>
    </source>
</evidence>
<evidence type="ECO:0000256" key="7">
    <source>
        <dbReference type="RuleBase" id="RU000304"/>
    </source>
</evidence>
<proteinExistence type="inferred from homology"/>
<keyword evidence="9" id="KW-0812">Transmembrane</keyword>
<dbReference type="InterPro" id="IPR011009">
    <property type="entry name" value="Kinase-like_dom_sf"/>
</dbReference>
<dbReference type="PROSITE" id="PS50011">
    <property type="entry name" value="PROTEIN_KINASE_DOM"/>
    <property type="match status" value="1"/>
</dbReference>
<comment type="caution">
    <text evidence="11">The sequence shown here is derived from an EMBL/GenBank/DDBJ whole genome shotgun (WGS) entry which is preliminary data.</text>
</comment>
<evidence type="ECO:0000256" key="4">
    <source>
        <dbReference type="ARBA" id="ARBA00022777"/>
    </source>
</evidence>
<keyword evidence="4" id="KW-0418">Kinase</keyword>
<feature type="compositionally biased region" description="Polar residues" evidence="8">
    <location>
        <begin position="158"/>
        <end position="173"/>
    </location>
</feature>
<dbReference type="PROSITE" id="PS00108">
    <property type="entry name" value="PROTEIN_KINASE_ST"/>
    <property type="match status" value="1"/>
</dbReference>
<dbReference type="PANTHER" id="PTHR44329">
    <property type="entry name" value="SERINE/THREONINE-PROTEIN KINASE TNNI3K-RELATED"/>
    <property type="match status" value="1"/>
</dbReference>
<evidence type="ECO:0000256" key="3">
    <source>
        <dbReference type="ARBA" id="ARBA00022741"/>
    </source>
</evidence>
<dbReference type="Gene3D" id="1.10.510.10">
    <property type="entry name" value="Transferase(Phosphotransferase) domain 1"/>
    <property type="match status" value="1"/>
</dbReference>
<dbReference type="InterPro" id="IPR001245">
    <property type="entry name" value="Ser-Thr/Tyr_kinase_cat_dom"/>
</dbReference>
<comment type="similarity">
    <text evidence="7">Belongs to the protein kinase superfamily.</text>
</comment>
<name>A0AAW1NS89_9CHLO</name>
<evidence type="ECO:0000256" key="2">
    <source>
        <dbReference type="ARBA" id="ARBA00022679"/>
    </source>
</evidence>
<dbReference type="InterPro" id="IPR000719">
    <property type="entry name" value="Prot_kinase_dom"/>
</dbReference>
<evidence type="ECO:0000259" key="10">
    <source>
        <dbReference type="PROSITE" id="PS50011"/>
    </source>
</evidence>
<organism evidence="11 12">
    <name type="scientific">Symbiochloris irregularis</name>
    <dbReference type="NCBI Taxonomy" id="706552"/>
    <lineage>
        <taxon>Eukaryota</taxon>
        <taxon>Viridiplantae</taxon>
        <taxon>Chlorophyta</taxon>
        <taxon>core chlorophytes</taxon>
        <taxon>Trebouxiophyceae</taxon>
        <taxon>Trebouxiales</taxon>
        <taxon>Trebouxiaceae</taxon>
        <taxon>Symbiochloris</taxon>
    </lineage>
</organism>
<dbReference type="InterPro" id="IPR008271">
    <property type="entry name" value="Ser/Thr_kinase_AS"/>
</dbReference>
<keyword evidence="1 7" id="KW-0723">Serine/threonine-protein kinase</keyword>
<dbReference type="Pfam" id="PF00069">
    <property type="entry name" value="Pkinase"/>
    <property type="match status" value="1"/>
</dbReference>
<protein>
    <recommendedName>
        <fullName evidence="10">Protein kinase domain-containing protein</fullName>
    </recommendedName>
</protein>
<evidence type="ECO:0000256" key="9">
    <source>
        <dbReference type="SAM" id="Phobius"/>
    </source>
</evidence>
<dbReference type="InterPro" id="IPR017441">
    <property type="entry name" value="Protein_kinase_ATP_BS"/>
</dbReference>
<feature type="transmembrane region" description="Helical" evidence="9">
    <location>
        <begin position="118"/>
        <end position="140"/>
    </location>
</feature>
<dbReference type="SMART" id="SM00220">
    <property type="entry name" value="S_TKc"/>
    <property type="match status" value="1"/>
</dbReference>
<dbReference type="PRINTS" id="PR00109">
    <property type="entry name" value="TYRKINASE"/>
</dbReference>
<dbReference type="AlphaFoldDB" id="A0AAW1NS89"/>
<dbReference type="SUPFAM" id="SSF56112">
    <property type="entry name" value="Protein kinase-like (PK-like)"/>
    <property type="match status" value="1"/>
</dbReference>
<dbReference type="PROSITE" id="PS00107">
    <property type="entry name" value="PROTEIN_KINASE_ATP"/>
    <property type="match status" value="1"/>
</dbReference>
<evidence type="ECO:0000313" key="12">
    <source>
        <dbReference type="Proteomes" id="UP001465755"/>
    </source>
</evidence>
<dbReference type="Proteomes" id="UP001465755">
    <property type="component" value="Unassembled WGS sequence"/>
</dbReference>
<keyword evidence="9" id="KW-1133">Transmembrane helix</keyword>
<sequence length="442" mass="48041">MQAAQPCYATITDLLPGSDMSMMQEAVAGAAYFNFSLPDPGIGFTLFATPDGDFASSGLRSEASNQIASFGPDANQLDAWLLYNMLPQPYSFEALGQSTQTAPVPDGSSKSGTNVEAIVAGVIGGVVVLCTAIAAAFAVFHRKRLREYLRKRTHSADTSKPQDNMSRRTSSQDGDFKGGWTKEMHIPMAPSGKLTSEMDSAFGMFAEESGDLDSANIPADRGQSADMGNWELNPDDIVICQDHEGNSLVLGEGGFGMVYKATMAGSTPVAVKFVLGQSRKEQERFQLECTILRNLRHGNIVQFLGANLLAGQIMLVTEFMSRGDLWTALSVDHNQMLSWYKRGKGVALDTIRGLQHMHSRKIIHLDLKSSNILLDKACTAKIADVGLAKILSREHTKLSKETTFDWAAPEVLSGGDCNEKADIWSLGVVLWEIWCQTTALRT</sequence>
<feature type="domain" description="Protein kinase" evidence="10">
    <location>
        <begin position="244"/>
        <end position="442"/>
    </location>
</feature>
<keyword evidence="3 6" id="KW-0547">Nucleotide-binding</keyword>
<dbReference type="EMBL" id="JALJOQ010000163">
    <property type="protein sequence ID" value="KAK9792477.1"/>
    <property type="molecule type" value="Genomic_DNA"/>
</dbReference>
<dbReference type="GO" id="GO:0005524">
    <property type="term" value="F:ATP binding"/>
    <property type="evidence" value="ECO:0007669"/>
    <property type="project" value="UniProtKB-UniRule"/>
</dbReference>
<evidence type="ECO:0000313" key="11">
    <source>
        <dbReference type="EMBL" id="KAK9792477.1"/>
    </source>
</evidence>
<keyword evidence="5 6" id="KW-0067">ATP-binding</keyword>
<keyword evidence="2" id="KW-0808">Transferase</keyword>
<feature type="region of interest" description="Disordered" evidence="8">
    <location>
        <begin position="151"/>
        <end position="182"/>
    </location>
</feature>
<keyword evidence="12" id="KW-1185">Reference proteome</keyword>
<dbReference type="InterPro" id="IPR051681">
    <property type="entry name" value="Ser/Thr_Kinases-Pseudokinases"/>
</dbReference>